<evidence type="ECO:0000313" key="1">
    <source>
        <dbReference type="EMBL" id="PQJ28795.1"/>
    </source>
</evidence>
<dbReference type="OrthoDB" id="9801517at2"/>
<accession>A0A2S7U1B2</accession>
<reference evidence="1 2" key="1">
    <citation type="submission" date="2016-12" db="EMBL/GenBank/DDBJ databases">
        <title>Study of bacterial adaptation to deep sea.</title>
        <authorList>
            <person name="Song J."/>
            <person name="Yoshizawa S."/>
            <person name="Kogure K."/>
        </authorList>
    </citation>
    <scope>NUCLEOTIDE SEQUENCE [LARGE SCALE GENOMIC DNA]</scope>
    <source>
        <strain evidence="1 2">SAORIC-165</strain>
    </source>
</reference>
<evidence type="ECO:0008006" key="3">
    <source>
        <dbReference type="Google" id="ProtNLM"/>
    </source>
</evidence>
<dbReference type="PANTHER" id="PTHR31793">
    <property type="entry name" value="4-HYDROXYBENZOYL-COA THIOESTERASE FAMILY MEMBER"/>
    <property type="match status" value="1"/>
</dbReference>
<dbReference type="Pfam" id="PF13279">
    <property type="entry name" value="4HBT_2"/>
    <property type="match status" value="1"/>
</dbReference>
<gene>
    <name evidence="1" type="ORF">BSZ32_10005</name>
</gene>
<dbReference type="Gene3D" id="3.10.129.10">
    <property type="entry name" value="Hotdog Thioesterase"/>
    <property type="match status" value="1"/>
</dbReference>
<protein>
    <recommendedName>
        <fullName evidence="3">Thioesterase</fullName>
    </recommendedName>
</protein>
<keyword evidence="2" id="KW-1185">Reference proteome</keyword>
<dbReference type="InterPro" id="IPR050563">
    <property type="entry name" value="4-hydroxybenzoyl-CoA_TE"/>
</dbReference>
<organism evidence="1 2">
    <name type="scientific">Rubritalea profundi</name>
    <dbReference type="NCBI Taxonomy" id="1658618"/>
    <lineage>
        <taxon>Bacteria</taxon>
        <taxon>Pseudomonadati</taxon>
        <taxon>Verrucomicrobiota</taxon>
        <taxon>Verrucomicrobiia</taxon>
        <taxon>Verrucomicrobiales</taxon>
        <taxon>Rubritaleaceae</taxon>
        <taxon>Rubritalea</taxon>
    </lineage>
</organism>
<dbReference type="PANTHER" id="PTHR31793:SF24">
    <property type="entry name" value="LONG-CHAIN ACYL-COA THIOESTERASE FADM"/>
    <property type="match status" value="1"/>
</dbReference>
<dbReference type="AlphaFoldDB" id="A0A2S7U1B2"/>
<comment type="caution">
    <text evidence="1">The sequence shown here is derived from an EMBL/GenBank/DDBJ whole genome shotgun (WGS) entry which is preliminary data.</text>
</comment>
<proteinExistence type="predicted"/>
<dbReference type="InterPro" id="IPR029069">
    <property type="entry name" value="HotDog_dom_sf"/>
</dbReference>
<dbReference type="GO" id="GO:0047617">
    <property type="term" value="F:fatty acyl-CoA hydrolase activity"/>
    <property type="evidence" value="ECO:0007669"/>
    <property type="project" value="TreeGrafter"/>
</dbReference>
<sequence>MAENIYQKTIEVGAAVIDRNGHVNNVVYVEWMQELAIGHASTWKVDDLMAEQGTTWFARKHVIEYLRPIHLGDKIEARTWIASAERVKSLRRYEFLRNGQRVAQGETEWVYVDAETGRPKRIPEQMHSLIRTDD</sequence>
<dbReference type="EMBL" id="MQWA01000001">
    <property type="protein sequence ID" value="PQJ28795.1"/>
    <property type="molecule type" value="Genomic_DNA"/>
</dbReference>
<dbReference type="SUPFAM" id="SSF54637">
    <property type="entry name" value="Thioesterase/thiol ester dehydrase-isomerase"/>
    <property type="match status" value="1"/>
</dbReference>
<evidence type="ECO:0000313" key="2">
    <source>
        <dbReference type="Proteomes" id="UP000239907"/>
    </source>
</evidence>
<name>A0A2S7U1B2_9BACT</name>
<dbReference type="CDD" id="cd00586">
    <property type="entry name" value="4HBT"/>
    <property type="match status" value="1"/>
</dbReference>
<dbReference type="Proteomes" id="UP000239907">
    <property type="component" value="Unassembled WGS sequence"/>
</dbReference>
<dbReference type="RefSeq" id="WP_105043283.1">
    <property type="nucleotide sequence ID" value="NZ_MQWA01000001.1"/>
</dbReference>